<evidence type="ECO:0000259" key="2">
    <source>
        <dbReference type="Pfam" id="PF02481"/>
    </source>
</evidence>
<dbReference type="EMBL" id="JBHUEA010000013">
    <property type="protein sequence ID" value="MFD1721817.1"/>
    <property type="molecule type" value="Genomic_DNA"/>
</dbReference>
<evidence type="ECO:0000313" key="4">
    <source>
        <dbReference type="EMBL" id="MFD1721817.1"/>
    </source>
</evidence>
<dbReference type="Proteomes" id="UP001597347">
    <property type="component" value="Unassembled WGS sequence"/>
</dbReference>
<gene>
    <name evidence="4" type="primary">dprA</name>
    <name evidence="4" type="ORF">ACFSBI_09665</name>
</gene>
<comment type="similarity">
    <text evidence="1">Belongs to the DprA/Smf family.</text>
</comment>
<keyword evidence="5" id="KW-1185">Reference proteome</keyword>
<reference evidence="5" key="1">
    <citation type="journal article" date="2019" name="Int. J. Syst. Evol. Microbiol.">
        <title>The Global Catalogue of Microorganisms (GCM) 10K type strain sequencing project: providing services to taxonomists for standard genome sequencing and annotation.</title>
        <authorList>
            <consortium name="The Broad Institute Genomics Platform"/>
            <consortium name="The Broad Institute Genome Sequencing Center for Infectious Disease"/>
            <person name="Wu L."/>
            <person name="Ma J."/>
        </authorList>
    </citation>
    <scope>NUCLEOTIDE SEQUENCE [LARGE SCALE GENOMIC DNA]</scope>
    <source>
        <strain evidence="5">CGMCC 1.12471</strain>
    </source>
</reference>
<dbReference type="InterPro" id="IPR036388">
    <property type="entry name" value="WH-like_DNA-bd_sf"/>
</dbReference>
<dbReference type="Gene3D" id="3.40.50.450">
    <property type="match status" value="1"/>
</dbReference>
<evidence type="ECO:0000256" key="1">
    <source>
        <dbReference type="ARBA" id="ARBA00006525"/>
    </source>
</evidence>
<name>A0ABW4LEX4_9MICO</name>
<proteinExistence type="inferred from homology"/>
<dbReference type="Gene3D" id="1.10.10.10">
    <property type="entry name" value="Winged helix-like DNA-binding domain superfamily/Winged helix DNA-binding domain"/>
    <property type="match status" value="1"/>
</dbReference>
<comment type="caution">
    <text evidence="4">The sequence shown here is derived from an EMBL/GenBank/DDBJ whole genome shotgun (WGS) entry which is preliminary data.</text>
</comment>
<dbReference type="NCBIfam" id="TIGR00732">
    <property type="entry name" value="dprA"/>
    <property type="match status" value="1"/>
</dbReference>
<dbReference type="Pfam" id="PF02481">
    <property type="entry name" value="DNA_processg_A"/>
    <property type="match status" value="1"/>
</dbReference>
<evidence type="ECO:0000313" key="5">
    <source>
        <dbReference type="Proteomes" id="UP001597347"/>
    </source>
</evidence>
<dbReference type="RefSeq" id="WP_377934390.1">
    <property type="nucleotide sequence ID" value="NZ_JBHUEA010000013.1"/>
</dbReference>
<dbReference type="PANTHER" id="PTHR43022">
    <property type="entry name" value="PROTEIN SMF"/>
    <property type="match status" value="1"/>
</dbReference>
<organism evidence="4 5">
    <name type="scientific">Amnibacterium endophyticum</name>
    <dbReference type="NCBI Taxonomy" id="2109337"/>
    <lineage>
        <taxon>Bacteria</taxon>
        <taxon>Bacillati</taxon>
        <taxon>Actinomycetota</taxon>
        <taxon>Actinomycetes</taxon>
        <taxon>Micrococcales</taxon>
        <taxon>Microbacteriaceae</taxon>
        <taxon>Amnibacterium</taxon>
    </lineage>
</organism>
<sequence length="388" mass="40310">MTAVDAVGTRDLAALVGPVRHGRGGTPEEAFARGAWTAIVEPGDAVASALIATLGAADALEALLLDAPPVRDRRLVDAFTRWRPRAQPALLREAFAAAARVHARLVLPGDEDWPAGLDDLAEHAPLALWARTGCERVPDLRRSIALVGTRDATSYGRRVTEELGSGLVGRGFAIVSGGAAGIDRGAHQAAIRAGGTTAAIMAGGVDRLYPQGNRDLLERIAVEGVVLSELACGSTPMRQRFLSRNRLIAASSRVTTVVEAGVPSGAINTAAHAGELGRPIAVVPGSIHSSASKGCHKLLREYAAVLVQTAADVAELARDRDTAVPLDGIDLELDPLERQVLDALGRSPLAVPEIARRCGIPRVDAAAVLAVLGLDGAAVEGPRGWVRG</sequence>
<dbReference type="InterPro" id="IPR003488">
    <property type="entry name" value="DprA"/>
</dbReference>
<feature type="domain" description="Smf/DprA SLOG" evidence="2">
    <location>
        <begin position="105"/>
        <end position="315"/>
    </location>
</feature>
<evidence type="ECO:0000259" key="3">
    <source>
        <dbReference type="Pfam" id="PF17782"/>
    </source>
</evidence>
<dbReference type="PANTHER" id="PTHR43022:SF1">
    <property type="entry name" value="PROTEIN SMF"/>
    <property type="match status" value="1"/>
</dbReference>
<accession>A0ABW4LEX4</accession>
<dbReference type="InterPro" id="IPR041614">
    <property type="entry name" value="DprA_WH"/>
</dbReference>
<dbReference type="SUPFAM" id="SSF102405">
    <property type="entry name" value="MCP/YpsA-like"/>
    <property type="match status" value="1"/>
</dbReference>
<feature type="domain" description="DprA winged helix" evidence="3">
    <location>
        <begin position="332"/>
        <end position="380"/>
    </location>
</feature>
<dbReference type="InterPro" id="IPR057666">
    <property type="entry name" value="DrpA_SLOG"/>
</dbReference>
<protein>
    <submittedName>
        <fullName evidence="4">DNA-processing protein DprA</fullName>
    </submittedName>
</protein>
<dbReference type="Pfam" id="PF17782">
    <property type="entry name" value="WHD_DprA"/>
    <property type="match status" value="1"/>
</dbReference>